<dbReference type="InterPro" id="IPR011146">
    <property type="entry name" value="HIT-like"/>
</dbReference>
<accession>A0A8X6TZR2</accession>
<dbReference type="InterPro" id="IPR036265">
    <property type="entry name" value="HIT-like_sf"/>
</dbReference>
<evidence type="ECO:0000259" key="4">
    <source>
        <dbReference type="PROSITE" id="PS51084"/>
    </source>
</evidence>
<dbReference type="PRINTS" id="PR00332">
    <property type="entry name" value="HISTRIAD"/>
</dbReference>
<dbReference type="EMBL" id="BMAW01068505">
    <property type="protein sequence ID" value="GFT64856.1"/>
    <property type="molecule type" value="Genomic_DNA"/>
</dbReference>
<dbReference type="InterPro" id="IPR001310">
    <property type="entry name" value="Histidine_triad_HIT"/>
</dbReference>
<feature type="short sequence motif" description="Histidine triad motif" evidence="2 3">
    <location>
        <begin position="140"/>
        <end position="144"/>
    </location>
</feature>
<organism evidence="5 6">
    <name type="scientific">Nephila pilipes</name>
    <name type="common">Giant wood spider</name>
    <name type="synonym">Nephila maculata</name>
    <dbReference type="NCBI Taxonomy" id="299642"/>
    <lineage>
        <taxon>Eukaryota</taxon>
        <taxon>Metazoa</taxon>
        <taxon>Ecdysozoa</taxon>
        <taxon>Arthropoda</taxon>
        <taxon>Chelicerata</taxon>
        <taxon>Arachnida</taxon>
        <taxon>Araneae</taxon>
        <taxon>Araneomorphae</taxon>
        <taxon>Entelegynae</taxon>
        <taxon>Araneoidea</taxon>
        <taxon>Nephilidae</taxon>
        <taxon>Nephila</taxon>
    </lineage>
</organism>
<sequence>MIRFGVTLPQKLIIWNVYRNLLVRSLCSTENEVSKAVQAGKNRWQPTIFSKILDKSVPATILYEDEKCLAFQDVMPQAPTHFLVIPRKHIPSLNVASAEDTELLGHLLQVAKQVAEKENLENGYRIVINNGPDGAQSVYHLHIHVLGGRQMLWPPG</sequence>
<protein>
    <submittedName>
        <fullName evidence="5">Histidine triad nucleotide-binding protein 2, mitochondrial</fullName>
    </submittedName>
</protein>
<dbReference type="PROSITE" id="PS00892">
    <property type="entry name" value="HIT_1"/>
    <property type="match status" value="1"/>
</dbReference>
<dbReference type="AlphaFoldDB" id="A0A8X6TZR2"/>
<feature type="active site" description="Tele-AMP-histidine intermediate" evidence="1">
    <location>
        <position position="142"/>
    </location>
</feature>
<feature type="domain" description="HIT" evidence="4">
    <location>
        <begin position="48"/>
        <end position="156"/>
    </location>
</feature>
<dbReference type="CDD" id="cd01276">
    <property type="entry name" value="PKCI_related"/>
    <property type="match status" value="1"/>
</dbReference>
<dbReference type="Pfam" id="PF01230">
    <property type="entry name" value="HIT"/>
    <property type="match status" value="1"/>
</dbReference>
<proteinExistence type="predicted"/>
<dbReference type="GO" id="GO:0003824">
    <property type="term" value="F:catalytic activity"/>
    <property type="evidence" value="ECO:0007669"/>
    <property type="project" value="InterPro"/>
</dbReference>
<dbReference type="SUPFAM" id="SSF54197">
    <property type="entry name" value="HIT-like"/>
    <property type="match status" value="1"/>
</dbReference>
<dbReference type="InterPro" id="IPR019808">
    <property type="entry name" value="Histidine_triad_CS"/>
</dbReference>
<dbReference type="Proteomes" id="UP000887013">
    <property type="component" value="Unassembled WGS sequence"/>
</dbReference>
<keyword evidence="6" id="KW-1185">Reference proteome</keyword>
<dbReference type="PROSITE" id="PS51084">
    <property type="entry name" value="HIT_2"/>
    <property type="match status" value="1"/>
</dbReference>
<comment type="caution">
    <text evidence="5">The sequence shown here is derived from an EMBL/GenBank/DDBJ whole genome shotgun (WGS) entry which is preliminary data.</text>
</comment>
<name>A0A8X6TZR2_NEPPI</name>
<dbReference type="FunFam" id="3.30.428.10:FF:000005">
    <property type="entry name" value="Histidine triad nucleotide-binding protein 1"/>
    <property type="match status" value="1"/>
</dbReference>
<dbReference type="Gene3D" id="3.30.428.10">
    <property type="entry name" value="HIT-like"/>
    <property type="match status" value="1"/>
</dbReference>
<reference evidence="5" key="1">
    <citation type="submission" date="2020-08" db="EMBL/GenBank/DDBJ databases">
        <title>Multicomponent nature underlies the extraordinary mechanical properties of spider dragline silk.</title>
        <authorList>
            <person name="Kono N."/>
            <person name="Nakamura H."/>
            <person name="Mori M."/>
            <person name="Yoshida Y."/>
            <person name="Ohtoshi R."/>
            <person name="Malay A.D."/>
            <person name="Moran D.A.P."/>
            <person name="Tomita M."/>
            <person name="Numata K."/>
            <person name="Arakawa K."/>
        </authorList>
    </citation>
    <scope>NUCLEOTIDE SEQUENCE</scope>
</reference>
<evidence type="ECO:0000256" key="2">
    <source>
        <dbReference type="PIRSR" id="PIRSR601310-3"/>
    </source>
</evidence>
<evidence type="ECO:0000256" key="3">
    <source>
        <dbReference type="PROSITE-ProRule" id="PRU00464"/>
    </source>
</evidence>
<evidence type="ECO:0000256" key="1">
    <source>
        <dbReference type="PIRSR" id="PIRSR601310-1"/>
    </source>
</evidence>
<gene>
    <name evidence="5" type="primary">HINT2</name>
    <name evidence="5" type="ORF">NPIL_82731</name>
</gene>
<evidence type="ECO:0000313" key="6">
    <source>
        <dbReference type="Proteomes" id="UP000887013"/>
    </source>
</evidence>
<dbReference type="OrthoDB" id="672793at2759"/>
<dbReference type="PANTHER" id="PTHR23089">
    <property type="entry name" value="HISTIDINE TRIAD HIT PROTEIN"/>
    <property type="match status" value="1"/>
</dbReference>
<evidence type="ECO:0000313" key="5">
    <source>
        <dbReference type="EMBL" id="GFT64856.1"/>
    </source>
</evidence>